<evidence type="ECO:0000256" key="16">
    <source>
        <dbReference type="SAM" id="Coils"/>
    </source>
</evidence>
<dbReference type="Gene3D" id="1.25.40.510">
    <property type="entry name" value="GLE1-like"/>
    <property type="match status" value="1"/>
</dbReference>
<evidence type="ECO:0000256" key="8">
    <source>
        <dbReference type="ARBA" id="ARBA00023010"/>
    </source>
</evidence>
<comment type="function">
    <text evidence="12">Required for the export of mRNAs containing poly(A) tails from the nucleus into the cytoplasm. May be involved in the terminal step of the mRNA transport through the nuclear pore complex (NPC).</text>
</comment>
<evidence type="ECO:0000256" key="10">
    <source>
        <dbReference type="ARBA" id="ARBA00023132"/>
    </source>
</evidence>
<comment type="similarity">
    <text evidence="3">Belongs to the GLE1 family.</text>
</comment>
<evidence type="ECO:0000256" key="6">
    <source>
        <dbReference type="ARBA" id="ARBA00022816"/>
    </source>
</evidence>
<keyword evidence="6" id="KW-0509">mRNA transport</keyword>
<dbReference type="Proteomes" id="UP001154078">
    <property type="component" value="Chromosome 2"/>
</dbReference>
<keyword evidence="4" id="KW-0813">Transport</keyword>
<dbReference type="PANTHER" id="PTHR12960">
    <property type="entry name" value="GLE-1-RELATED"/>
    <property type="match status" value="1"/>
</dbReference>
<dbReference type="OrthoDB" id="420884at2759"/>
<evidence type="ECO:0000256" key="4">
    <source>
        <dbReference type="ARBA" id="ARBA00022448"/>
    </source>
</evidence>
<evidence type="ECO:0000256" key="7">
    <source>
        <dbReference type="ARBA" id="ARBA00022927"/>
    </source>
</evidence>
<evidence type="ECO:0000313" key="18">
    <source>
        <dbReference type="Proteomes" id="UP001154078"/>
    </source>
</evidence>
<proteinExistence type="inferred from homology"/>
<keyword evidence="18" id="KW-1185">Reference proteome</keyword>
<comment type="subcellular location">
    <subcellularLocation>
        <location evidence="1">Cytoplasm</location>
    </subcellularLocation>
    <subcellularLocation>
        <location evidence="2">Nucleus</location>
        <location evidence="2">Nuclear pore complex</location>
    </subcellularLocation>
</comment>
<organism evidence="17 18">
    <name type="scientific">Brassicogethes aeneus</name>
    <name type="common">Rape pollen beetle</name>
    <name type="synonym">Meligethes aeneus</name>
    <dbReference type="NCBI Taxonomy" id="1431903"/>
    <lineage>
        <taxon>Eukaryota</taxon>
        <taxon>Metazoa</taxon>
        <taxon>Ecdysozoa</taxon>
        <taxon>Arthropoda</taxon>
        <taxon>Hexapoda</taxon>
        <taxon>Insecta</taxon>
        <taxon>Pterygota</taxon>
        <taxon>Neoptera</taxon>
        <taxon>Endopterygota</taxon>
        <taxon>Coleoptera</taxon>
        <taxon>Polyphaga</taxon>
        <taxon>Cucujiformia</taxon>
        <taxon>Nitidulidae</taxon>
        <taxon>Meligethinae</taxon>
        <taxon>Brassicogethes</taxon>
    </lineage>
</organism>
<accession>A0A9P0FGE4</accession>
<dbReference type="GO" id="GO:0044614">
    <property type="term" value="C:nuclear pore cytoplasmic filaments"/>
    <property type="evidence" value="ECO:0007669"/>
    <property type="project" value="TreeGrafter"/>
</dbReference>
<keyword evidence="10" id="KW-0906">Nuclear pore complex</keyword>
<evidence type="ECO:0000256" key="12">
    <source>
        <dbReference type="ARBA" id="ARBA00024680"/>
    </source>
</evidence>
<reference evidence="17" key="1">
    <citation type="submission" date="2021-12" db="EMBL/GenBank/DDBJ databases">
        <authorList>
            <person name="King R."/>
        </authorList>
    </citation>
    <scope>NUCLEOTIDE SEQUENCE</scope>
</reference>
<dbReference type="AlphaFoldDB" id="A0A9P0FGE4"/>
<evidence type="ECO:0000256" key="11">
    <source>
        <dbReference type="ARBA" id="ARBA00023242"/>
    </source>
</evidence>
<keyword evidence="8" id="KW-0811">Translocation</keyword>
<dbReference type="InterPro" id="IPR012476">
    <property type="entry name" value="GLE1"/>
</dbReference>
<evidence type="ECO:0000256" key="5">
    <source>
        <dbReference type="ARBA" id="ARBA00022490"/>
    </source>
</evidence>
<dbReference type="EMBL" id="OV121133">
    <property type="protein sequence ID" value="CAH0552137.1"/>
    <property type="molecule type" value="Genomic_DNA"/>
</dbReference>
<keyword evidence="7" id="KW-0653">Protein transport</keyword>
<dbReference type="GO" id="GO:0016973">
    <property type="term" value="P:poly(A)+ mRNA export from nucleus"/>
    <property type="evidence" value="ECO:0007669"/>
    <property type="project" value="InterPro"/>
</dbReference>
<evidence type="ECO:0000256" key="3">
    <source>
        <dbReference type="ARBA" id="ARBA00011056"/>
    </source>
</evidence>
<evidence type="ECO:0000256" key="15">
    <source>
        <dbReference type="ARBA" id="ARBA00030897"/>
    </source>
</evidence>
<sequence>MDDFEQFKISALKKVHHIQITASRNVGGKNSNESKSDEKVVEKKINTNFAPSYGIPVRYVLKERELQRQAEVKSAIQARLNKFNQFSSKCTENVGQEWVKKQQTFINGQLQCENKIINSLNQYDQLSSNKQEKLNQYYQNLEKQRKTQEEELKAKENKQKILRENVERAKAFYVEFCGLYPKVIIIIKSCGSYDELKKVMLEELKRTPVLREKFEEVIKKCRSFEITEVDIKKAADVLLELKSLKEKFEGAVNGINAKINEAKQAPPPPPVEVKKAEPVNVAAQPQQIVKDELDTNKSQLKITQFVGLKNLTMYTALMDFLEQHSLTFKDLLEDVTFKQFKFDCKKAINIPVNAISAINSSHIMDKYDRLHKLLSGQTVYISDQQINATKHPKGIPFCMDLLAKKFVLQGDLMISSNPESAFCYATIISSLWNDFPLLGNLILAYMFQACPYLVPYYIPQNVGESDEEFYQRRGYQYVNGQVEKQDKFLKRMTGIMRLYCALLITKPKRGQTQIPHNLQNGWRWLVSILKLEPQVDITATMLHVFLESAGFAMEQAYGAHFKKILRVIVQQFLPSCSKKCTGGAGTRLELLMTEYTKKGKFEKPNGYTPTATW</sequence>
<dbReference type="GO" id="GO:0005543">
    <property type="term" value="F:phospholipid binding"/>
    <property type="evidence" value="ECO:0007669"/>
    <property type="project" value="TreeGrafter"/>
</dbReference>
<evidence type="ECO:0000313" key="17">
    <source>
        <dbReference type="EMBL" id="CAH0552137.1"/>
    </source>
</evidence>
<dbReference type="GO" id="GO:0000822">
    <property type="term" value="F:inositol hexakisphosphate binding"/>
    <property type="evidence" value="ECO:0007669"/>
    <property type="project" value="TreeGrafter"/>
</dbReference>
<keyword evidence="5" id="KW-0963">Cytoplasm</keyword>
<gene>
    <name evidence="17" type="ORF">MELIAE_LOCUS4583</name>
</gene>
<keyword evidence="11" id="KW-0539">Nucleus</keyword>
<name>A0A9P0FGE4_BRAAE</name>
<evidence type="ECO:0000256" key="9">
    <source>
        <dbReference type="ARBA" id="ARBA00023054"/>
    </source>
</evidence>
<dbReference type="GO" id="GO:0031369">
    <property type="term" value="F:translation initiation factor binding"/>
    <property type="evidence" value="ECO:0007669"/>
    <property type="project" value="TreeGrafter"/>
</dbReference>
<dbReference type="FunFam" id="1.25.40.510:FF:000001">
    <property type="entry name" value="Nucleoporin GLE1 isoform 1"/>
    <property type="match status" value="1"/>
</dbReference>
<feature type="coiled-coil region" evidence="16">
    <location>
        <begin position="131"/>
        <end position="165"/>
    </location>
</feature>
<dbReference type="Pfam" id="PF07817">
    <property type="entry name" value="GLE1"/>
    <property type="match status" value="1"/>
</dbReference>
<protein>
    <recommendedName>
        <fullName evidence="13">mRNA export factor GLE1</fullName>
    </recommendedName>
    <alternativeName>
        <fullName evidence="15">GLE1 RNA export mediator</fullName>
    </alternativeName>
    <alternativeName>
        <fullName evidence="14">Nucleoporin GLE1</fullName>
    </alternativeName>
</protein>
<evidence type="ECO:0000256" key="13">
    <source>
        <dbReference type="ARBA" id="ARBA00026227"/>
    </source>
</evidence>
<keyword evidence="9 16" id="KW-0175">Coiled coil</keyword>
<dbReference type="PANTHER" id="PTHR12960:SF0">
    <property type="entry name" value="MRNA EXPORT FACTOR GLE1"/>
    <property type="match status" value="1"/>
</dbReference>
<evidence type="ECO:0000256" key="2">
    <source>
        <dbReference type="ARBA" id="ARBA00004567"/>
    </source>
</evidence>
<dbReference type="InterPro" id="IPR038506">
    <property type="entry name" value="GLE1-like_sf"/>
</dbReference>
<evidence type="ECO:0000256" key="14">
    <source>
        <dbReference type="ARBA" id="ARBA00029983"/>
    </source>
</evidence>
<dbReference type="GO" id="GO:0015031">
    <property type="term" value="P:protein transport"/>
    <property type="evidence" value="ECO:0007669"/>
    <property type="project" value="UniProtKB-KW"/>
</dbReference>
<dbReference type="GO" id="GO:0005737">
    <property type="term" value="C:cytoplasm"/>
    <property type="evidence" value="ECO:0007669"/>
    <property type="project" value="UniProtKB-SubCell"/>
</dbReference>
<evidence type="ECO:0000256" key="1">
    <source>
        <dbReference type="ARBA" id="ARBA00004496"/>
    </source>
</evidence>